<dbReference type="FunFam" id="2.40.240.10:FF:000055">
    <property type="entry name" value="Uncharacterized protein"/>
    <property type="match status" value="1"/>
</dbReference>
<evidence type="ECO:0000313" key="15">
    <source>
        <dbReference type="Proteomes" id="UP001530400"/>
    </source>
</evidence>
<dbReference type="InterPro" id="IPR004514">
    <property type="entry name" value="Gln-tRNA-synth"/>
</dbReference>
<keyword evidence="6 9" id="KW-0648">Protein biosynthesis</keyword>
<organism evidence="14 15">
    <name type="scientific">Cyclotella atomus</name>
    <dbReference type="NCBI Taxonomy" id="382360"/>
    <lineage>
        <taxon>Eukaryota</taxon>
        <taxon>Sar</taxon>
        <taxon>Stramenopiles</taxon>
        <taxon>Ochrophyta</taxon>
        <taxon>Bacillariophyta</taxon>
        <taxon>Coscinodiscophyceae</taxon>
        <taxon>Thalassiosirophycidae</taxon>
        <taxon>Stephanodiscales</taxon>
        <taxon>Stephanodiscaceae</taxon>
        <taxon>Cyclotella</taxon>
    </lineage>
</organism>
<dbReference type="GO" id="GO:0006412">
    <property type="term" value="P:translation"/>
    <property type="evidence" value="ECO:0007669"/>
    <property type="project" value="UniProtKB-KW"/>
</dbReference>
<comment type="catalytic activity">
    <reaction evidence="8">
        <text>tRNA(Gln) + L-glutamine + ATP = L-glutaminyl-tRNA(Gln) + AMP + diphosphate</text>
        <dbReference type="Rhea" id="RHEA:20121"/>
        <dbReference type="Rhea" id="RHEA-COMP:9662"/>
        <dbReference type="Rhea" id="RHEA-COMP:9681"/>
        <dbReference type="ChEBI" id="CHEBI:30616"/>
        <dbReference type="ChEBI" id="CHEBI:33019"/>
        <dbReference type="ChEBI" id="CHEBI:58359"/>
        <dbReference type="ChEBI" id="CHEBI:78442"/>
        <dbReference type="ChEBI" id="CHEBI:78521"/>
        <dbReference type="ChEBI" id="CHEBI:456215"/>
        <dbReference type="EC" id="6.1.1.18"/>
    </reaction>
</comment>
<dbReference type="SUPFAM" id="SSF52374">
    <property type="entry name" value="Nucleotidylyl transferase"/>
    <property type="match status" value="1"/>
</dbReference>
<dbReference type="Pfam" id="PF03950">
    <property type="entry name" value="tRNA-synt_1c_C"/>
    <property type="match status" value="1"/>
</dbReference>
<reference evidence="14 15" key="1">
    <citation type="submission" date="2024-10" db="EMBL/GenBank/DDBJ databases">
        <title>Updated reference genomes for cyclostephanoid diatoms.</title>
        <authorList>
            <person name="Roberts W.R."/>
            <person name="Alverson A.J."/>
        </authorList>
    </citation>
    <scope>NUCLEOTIDE SEQUENCE [LARGE SCALE GENOMIC DNA]</scope>
    <source>
        <strain evidence="14 15">AJA010-31</strain>
    </source>
</reference>
<dbReference type="PROSITE" id="PS00178">
    <property type="entry name" value="AA_TRNA_LIGASE_I"/>
    <property type="match status" value="1"/>
</dbReference>
<dbReference type="Pfam" id="PF00749">
    <property type="entry name" value="tRNA-synt_1c"/>
    <property type="match status" value="1"/>
</dbReference>
<dbReference type="InterPro" id="IPR014729">
    <property type="entry name" value="Rossmann-like_a/b/a_fold"/>
</dbReference>
<dbReference type="FunFam" id="3.90.800.10:FF:000001">
    <property type="entry name" value="Glutamine--tRNA ligase"/>
    <property type="match status" value="1"/>
</dbReference>
<dbReference type="Gene3D" id="3.40.50.620">
    <property type="entry name" value="HUPs"/>
    <property type="match status" value="1"/>
</dbReference>
<dbReference type="InterPro" id="IPR020058">
    <property type="entry name" value="Glu/Gln-tRNA-synth_Ib_cat-dom"/>
</dbReference>
<keyword evidence="7 9" id="KW-0030">Aminoacyl-tRNA synthetase</keyword>
<dbReference type="Pfam" id="PF20974">
    <property type="entry name" value="tRNA-synt_1c_C2"/>
    <property type="match status" value="1"/>
</dbReference>
<dbReference type="Gene3D" id="2.40.240.10">
    <property type="entry name" value="Ribosomal Protein L25, Chain P"/>
    <property type="match status" value="2"/>
</dbReference>
<comment type="similarity">
    <text evidence="1 9">Belongs to the class-I aminoacyl-tRNA synthetase family.</text>
</comment>
<name>A0ABD3PCL7_9STRA</name>
<dbReference type="EMBL" id="JALLPJ020000676">
    <property type="protein sequence ID" value="KAL3785814.1"/>
    <property type="molecule type" value="Genomic_DNA"/>
</dbReference>
<dbReference type="SUPFAM" id="SSF50715">
    <property type="entry name" value="Ribosomal protein L25-like"/>
    <property type="match status" value="1"/>
</dbReference>
<gene>
    <name evidence="14" type="ORF">ACHAWO_007991</name>
</gene>
<feature type="domain" description="Glutamyl/glutaminyl-tRNA synthetase class Ib anti-codon binding" evidence="12">
    <location>
        <begin position="380"/>
        <end position="486"/>
    </location>
</feature>
<dbReference type="InterPro" id="IPR011035">
    <property type="entry name" value="Ribosomal_bL25/Gln-tRNA_synth"/>
</dbReference>
<evidence type="ECO:0000256" key="5">
    <source>
        <dbReference type="ARBA" id="ARBA00022840"/>
    </source>
</evidence>
<sequence length="693" mass="79059">MTDEASSAPSSATSNALSARSLTWAINPPHLLSEHASINASITRTRFPPEPNGYLHIGHAKSMNMNFRLAFEKLGVPVEQRRTIFRYDDTNPDAESEEYIDSLRRDVEWLGWEPERTTYSSDNFQTLYELAIRLIEKGLAYVCDMTKAEMEAQRDLAKRRSAARAVGKDPDVEAPIPSADVLPGRNRDTSVERNLKLFNEMKLGLHEEGSLTLRLKMDFESPNPNMYDLVAYRIRYTPHPHAGKGWCIYPNYDYTHGICDSLERIDYSICTLEFETRREPYYWILWALDMYRPNVYEMSRLNLEYTVLSKRRLLKLVNAKYVRGWDDPRMPTISGLRRRGYTKEIINKFCNDVGATRAMNVVEMVKLFQVARTTLADGTRRAMAVLEPVKVVICNFGEEANKAGEGGLTFEVQNSPTDPSLGSHEVSLTEVIYIDSEDFRLEDDPTYFRLSPNQPVGLKYHGGNLICEEIVKNDDGSIQQLTCRLDTSEGRPKPKSHITWVPSDGIPCEVRLYNHLFTEPEPSDLWEEELNPNSEVIHPNAMIDPSVLNLVDKKDVNKWKSNQALQFERLGYFVVDTDSTFESATQTGKLVFNRTVSLKEDKAVKQVTAAELKEKERRAEQQKKDAAARDVLMTIDPADLFKLAPEYVGKFSQYDETGLPTHNADGSEVTKSGRKKLEKERLKHVKKFAKGKK</sequence>
<evidence type="ECO:0000259" key="13">
    <source>
        <dbReference type="Pfam" id="PF20974"/>
    </source>
</evidence>
<evidence type="ECO:0000256" key="4">
    <source>
        <dbReference type="ARBA" id="ARBA00022741"/>
    </source>
</evidence>
<keyword evidence="4 9" id="KW-0547">Nucleotide-binding</keyword>
<evidence type="ECO:0000256" key="3">
    <source>
        <dbReference type="ARBA" id="ARBA00022598"/>
    </source>
</evidence>
<evidence type="ECO:0000313" key="14">
    <source>
        <dbReference type="EMBL" id="KAL3785814.1"/>
    </source>
</evidence>
<dbReference type="InterPro" id="IPR001412">
    <property type="entry name" value="aa-tRNA-synth_I_CS"/>
</dbReference>
<feature type="region of interest" description="Disordered" evidence="10">
    <location>
        <begin position="655"/>
        <end position="676"/>
    </location>
</feature>
<accession>A0ABD3PCL7</accession>
<feature type="domain" description="Glutamyl/glutaminyl-tRNA synthetase class Ib catalytic" evidence="11">
    <location>
        <begin position="44"/>
        <end position="370"/>
    </location>
</feature>
<dbReference type="AlphaFoldDB" id="A0ABD3PCL7"/>
<dbReference type="GO" id="GO:0005524">
    <property type="term" value="F:ATP binding"/>
    <property type="evidence" value="ECO:0007669"/>
    <property type="project" value="UniProtKB-KW"/>
</dbReference>
<dbReference type="EC" id="6.1.1.18" evidence="2"/>
<evidence type="ECO:0000256" key="2">
    <source>
        <dbReference type="ARBA" id="ARBA00012836"/>
    </source>
</evidence>
<keyword evidence="5 9" id="KW-0067">ATP-binding</keyword>
<evidence type="ECO:0000256" key="1">
    <source>
        <dbReference type="ARBA" id="ARBA00005594"/>
    </source>
</evidence>
<dbReference type="NCBIfam" id="TIGR00440">
    <property type="entry name" value="glnS"/>
    <property type="match status" value="1"/>
</dbReference>
<dbReference type="GO" id="GO:0004819">
    <property type="term" value="F:glutamine-tRNA ligase activity"/>
    <property type="evidence" value="ECO:0007669"/>
    <property type="project" value="UniProtKB-EC"/>
</dbReference>
<dbReference type="InterPro" id="IPR020059">
    <property type="entry name" value="Glu/Gln-tRNA-synth_Ib_codon-bd"/>
</dbReference>
<proteinExistence type="inferred from homology"/>
<protein>
    <recommendedName>
        <fullName evidence="2">glutamine--tRNA ligase</fullName>
        <ecNumber evidence="2">6.1.1.18</ecNumber>
    </recommendedName>
</protein>
<dbReference type="FunFam" id="3.40.50.620:FF:000037">
    <property type="entry name" value="Glutamine--tRNA ligase cytoplasmic"/>
    <property type="match status" value="1"/>
</dbReference>
<evidence type="ECO:0000259" key="11">
    <source>
        <dbReference type="Pfam" id="PF00749"/>
    </source>
</evidence>
<evidence type="ECO:0000256" key="7">
    <source>
        <dbReference type="ARBA" id="ARBA00023146"/>
    </source>
</evidence>
<dbReference type="InterPro" id="IPR050132">
    <property type="entry name" value="Gln/Glu-tRNA_Ligase"/>
</dbReference>
<dbReference type="InterPro" id="IPR020056">
    <property type="entry name" value="Rbsml_bL25/Gln-tRNA_synth_N"/>
</dbReference>
<dbReference type="FunFam" id="2.40.240.10:FF:000007">
    <property type="entry name" value="Glutamine--tRNA ligase"/>
    <property type="match status" value="1"/>
</dbReference>
<evidence type="ECO:0000256" key="6">
    <source>
        <dbReference type="ARBA" id="ARBA00022917"/>
    </source>
</evidence>
<dbReference type="PANTHER" id="PTHR43097:SF4">
    <property type="entry name" value="GLUTAMINE--TRNA LIGASE"/>
    <property type="match status" value="1"/>
</dbReference>
<evidence type="ECO:0000259" key="12">
    <source>
        <dbReference type="Pfam" id="PF03950"/>
    </source>
</evidence>
<evidence type="ECO:0000256" key="8">
    <source>
        <dbReference type="ARBA" id="ARBA00048270"/>
    </source>
</evidence>
<evidence type="ECO:0000256" key="10">
    <source>
        <dbReference type="SAM" id="MobiDB-lite"/>
    </source>
</evidence>
<feature type="domain" description="tRNA synthetases class I (E and Q) anti-codon binding" evidence="13">
    <location>
        <begin position="498"/>
        <end position="576"/>
    </location>
</feature>
<evidence type="ECO:0000256" key="9">
    <source>
        <dbReference type="RuleBase" id="RU363037"/>
    </source>
</evidence>
<keyword evidence="3 9" id="KW-0436">Ligase</keyword>
<dbReference type="InterPro" id="IPR049437">
    <property type="entry name" value="tRNA-synt_1c_C2"/>
</dbReference>
<dbReference type="PANTHER" id="PTHR43097">
    <property type="entry name" value="GLUTAMINE-TRNA LIGASE"/>
    <property type="match status" value="1"/>
</dbReference>
<dbReference type="FunFam" id="1.10.1160.10:FF:000001">
    <property type="entry name" value="Glutamine--tRNA ligase"/>
    <property type="match status" value="1"/>
</dbReference>
<comment type="caution">
    <text evidence="14">The sequence shown here is derived from an EMBL/GenBank/DDBJ whole genome shotgun (WGS) entry which is preliminary data.</text>
</comment>
<keyword evidence="15" id="KW-1185">Reference proteome</keyword>
<dbReference type="Proteomes" id="UP001530400">
    <property type="component" value="Unassembled WGS sequence"/>
</dbReference>